<evidence type="ECO:0000313" key="6">
    <source>
        <dbReference type="EMBL" id="ODR54269.1"/>
    </source>
</evidence>
<dbReference type="Pfam" id="PF00027">
    <property type="entry name" value="cNMP_binding"/>
    <property type="match status" value="1"/>
</dbReference>
<dbReference type="OrthoDB" id="9774616at2"/>
<dbReference type="InterPro" id="IPR012318">
    <property type="entry name" value="HTH_CRP"/>
</dbReference>
<dbReference type="PROSITE" id="PS51063">
    <property type="entry name" value="HTH_CRP_2"/>
    <property type="match status" value="1"/>
</dbReference>
<dbReference type="Gene3D" id="2.60.120.10">
    <property type="entry name" value="Jelly Rolls"/>
    <property type="match status" value="1"/>
</dbReference>
<dbReference type="InterPro" id="IPR036390">
    <property type="entry name" value="WH_DNA-bd_sf"/>
</dbReference>
<keyword evidence="1" id="KW-0805">Transcription regulation</keyword>
<keyword evidence="3" id="KW-0804">Transcription</keyword>
<evidence type="ECO:0000259" key="4">
    <source>
        <dbReference type="PROSITE" id="PS50042"/>
    </source>
</evidence>
<dbReference type="CDD" id="cd00038">
    <property type="entry name" value="CAP_ED"/>
    <property type="match status" value="1"/>
</dbReference>
<dbReference type="PROSITE" id="PS50042">
    <property type="entry name" value="CNMP_BINDING_3"/>
    <property type="match status" value="1"/>
</dbReference>
<dbReference type="GO" id="GO:0003677">
    <property type="term" value="F:DNA binding"/>
    <property type="evidence" value="ECO:0007669"/>
    <property type="project" value="UniProtKB-KW"/>
</dbReference>
<protein>
    <submittedName>
        <fullName evidence="6">Crp/Fnr family transcriptional regulator</fullName>
    </submittedName>
</protein>
<evidence type="ECO:0000259" key="5">
    <source>
        <dbReference type="PROSITE" id="PS51063"/>
    </source>
</evidence>
<dbReference type="EMBL" id="MEHA01000003">
    <property type="protein sequence ID" value="ODR54269.1"/>
    <property type="molecule type" value="Genomic_DNA"/>
</dbReference>
<dbReference type="RefSeq" id="WP_069431403.1">
    <property type="nucleotide sequence ID" value="NZ_MEHA01000003.1"/>
</dbReference>
<dbReference type="AlphaFoldDB" id="A0A1E3UMP6"/>
<feature type="domain" description="Cyclic nucleotide-binding" evidence="4">
    <location>
        <begin position="8"/>
        <end position="106"/>
    </location>
</feature>
<dbReference type="InterPro" id="IPR014710">
    <property type="entry name" value="RmlC-like_jellyroll"/>
</dbReference>
<dbReference type="SUPFAM" id="SSF46785">
    <property type="entry name" value="Winged helix' DNA-binding domain"/>
    <property type="match status" value="1"/>
</dbReference>
<feature type="domain" description="HTH crp-type" evidence="5">
    <location>
        <begin position="149"/>
        <end position="217"/>
    </location>
</feature>
<comment type="caution">
    <text evidence="6">The sequence shown here is derived from an EMBL/GenBank/DDBJ whole genome shotgun (WGS) entry which is preliminary data.</text>
</comment>
<proteinExistence type="predicted"/>
<gene>
    <name evidence="6" type="ORF">BEI59_05915</name>
</gene>
<sequence length="219" mass="24598">MNLANTRLFRGMEPSDIEEMLGCLHAKEHAFQKGEIIFPEGTATEQIGVVLSGRVIIEMGDVWGNNSVLSSIGPGGVFAEAYACVPGEPLMVNVTAAEDTQALLLNIRRVLEPCANVCPRHVRLVRNLLTLCSEKNLQLSRRVLHTGPKSIRKRLLSYFSECIKRTGSYSFDIPYNRQQLADYLSVERSALSNELSLMRRDGLIRYEKNHFDVMEQIDS</sequence>
<dbReference type="InterPro" id="IPR000595">
    <property type="entry name" value="cNMP-bd_dom"/>
</dbReference>
<evidence type="ECO:0000256" key="3">
    <source>
        <dbReference type="ARBA" id="ARBA00023163"/>
    </source>
</evidence>
<dbReference type="SUPFAM" id="SSF51206">
    <property type="entry name" value="cAMP-binding domain-like"/>
    <property type="match status" value="1"/>
</dbReference>
<evidence type="ECO:0000256" key="2">
    <source>
        <dbReference type="ARBA" id="ARBA00023125"/>
    </source>
</evidence>
<evidence type="ECO:0000256" key="1">
    <source>
        <dbReference type="ARBA" id="ARBA00023015"/>
    </source>
</evidence>
<accession>A0A1E3UMP6</accession>
<reference evidence="6 7" key="1">
    <citation type="submission" date="2016-08" db="EMBL/GenBank/DDBJ databases">
        <authorList>
            <person name="Seilhamer J.J."/>
        </authorList>
    </citation>
    <scope>NUCLEOTIDE SEQUENCE [LARGE SCALE GENOMIC DNA]</scope>
    <source>
        <strain evidence="6 7">NML150140-1</strain>
    </source>
</reference>
<organism evidence="6 7">
    <name type="scientific">Eisenbergiella tayi</name>
    <dbReference type="NCBI Taxonomy" id="1432052"/>
    <lineage>
        <taxon>Bacteria</taxon>
        <taxon>Bacillati</taxon>
        <taxon>Bacillota</taxon>
        <taxon>Clostridia</taxon>
        <taxon>Lachnospirales</taxon>
        <taxon>Lachnospiraceae</taxon>
        <taxon>Eisenbergiella</taxon>
    </lineage>
</organism>
<dbReference type="InterPro" id="IPR018490">
    <property type="entry name" value="cNMP-bd_dom_sf"/>
</dbReference>
<dbReference type="Pfam" id="PF13545">
    <property type="entry name" value="HTH_Crp_2"/>
    <property type="match status" value="1"/>
</dbReference>
<dbReference type="Proteomes" id="UP000094271">
    <property type="component" value="Unassembled WGS sequence"/>
</dbReference>
<evidence type="ECO:0000313" key="7">
    <source>
        <dbReference type="Proteomes" id="UP000094271"/>
    </source>
</evidence>
<name>A0A1E3UMP6_9FIRM</name>
<keyword evidence="2" id="KW-0238">DNA-binding</keyword>
<dbReference type="GO" id="GO:0006355">
    <property type="term" value="P:regulation of DNA-templated transcription"/>
    <property type="evidence" value="ECO:0007669"/>
    <property type="project" value="InterPro"/>
</dbReference>